<keyword evidence="3" id="KW-1185">Reference proteome</keyword>
<feature type="domain" description="Helicase C-terminal" evidence="1">
    <location>
        <begin position="771"/>
        <end position="948"/>
    </location>
</feature>
<sequence length="1068" mass="117925">MTGVSSTGFPDRDNFLEYLHDQLVGPADGDDEVLYERAPQHRYLTAVLFPLAPPEPVVNVSRLGGFVADVGIAMPVDDAEEVDEQAAALPEDDHEDPIVLAGQHRPSSAGISFMTSDRSAVVVEVRAARYRKVADDEWQREPLDVVGEEAVHIAPLPSDPTVSRNLWEGAASLEVTWRPHVNGVIVTVVLVNRNEQEKPGAVEPEDCFFQVEVRCSVEHGVIVRYPAQSRAHGDAEADELELQYRKVPVYAVGHGTAARWELGATPPSWVGTSFLPVHVVPDVAFTVPGVQDEDAVRLNHLAKICSTPDTVFAALHRFVDRYTAWIETAWRAVEDEHLAPPLRAAADRLRERAGRARDRMLSGIEILREDQDALKAFELANRVMAMQMAHSSPAYAGSPHNVSEALDPKIDYGSLDPEWRPFQLGFLLMTVRGVVQDCEDRDLVDLIWFPTGGGKTEAYLGLAAFTILHRRLTLRDAGAGTTVITRYTLRLLTSQQFQRAATMIAACELVRRDAEVELGSRPVSIGLWVGGENSPNSYAEARRLLARMRDGGAQEQSFQIEACPWCGARIVPEERDGEQPWGISVTNSSFRVRCVNDRCPFHTELPMSSVDEDLYQNPPTMLVGTVDKFARATWNENTGVFFGAGRDPGPSLIIQDEFHLISGPLGTIVGLYEAAFDVLMEHHGSRPKIVAATATIRRADEQTRGVFGREVALFPPAGVDAAHSYFVRTDDDRPGRAYAGVMPQGHTPLTALIHVTAAQLQAPFELDLAPETKDAYSTLVVYHNSLRELGKTINLASDDIPSRLKVIARAQDHVRPISDDNVVELTSNVASAQIPQRLERLKRSHDAPDGVAFLASTNMLSVGVDVGRLGLMTVVGQPKTTAEYIQATSRVGRSETRPGLVVTVYSPSKPRDRSHYESFVPYHASLYRSVEPSSVTPFSFPARERALHADLVVLVRHALGLSADQEAAAFDRDDERLVALVKSFLDRVERADTTERSQVEVHLEELLDTWGRRVANAETVGGLRYSRGGQERPRLLRRFTERGDGWATLDSMRSVDVEVHVQVRGARR</sequence>
<accession>A0ABP7QQI0</accession>
<dbReference type="PANTHER" id="PTHR47957:SF3">
    <property type="entry name" value="ATP-DEPENDENT HELICASE HRQ1"/>
    <property type="match status" value="1"/>
</dbReference>
<dbReference type="Proteomes" id="UP001501747">
    <property type="component" value="Unassembled WGS sequence"/>
</dbReference>
<evidence type="ECO:0000259" key="1">
    <source>
        <dbReference type="PROSITE" id="PS51194"/>
    </source>
</evidence>
<dbReference type="InterPro" id="IPR027417">
    <property type="entry name" value="P-loop_NTPase"/>
</dbReference>
<evidence type="ECO:0000313" key="2">
    <source>
        <dbReference type="EMBL" id="GAA3986513.1"/>
    </source>
</evidence>
<dbReference type="InterPro" id="IPR001650">
    <property type="entry name" value="Helicase_C-like"/>
</dbReference>
<gene>
    <name evidence="2" type="ORF">GCM10022247_01090</name>
</gene>
<dbReference type="CDD" id="cd18785">
    <property type="entry name" value="SF2_C"/>
    <property type="match status" value="1"/>
</dbReference>
<dbReference type="EMBL" id="BAABAL010000003">
    <property type="protein sequence ID" value="GAA3986513.1"/>
    <property type="molecule type" value="Genomic_DNA"/>
</dbReference>
<dbReference type="PROSITE" id="PS51194">
    <property type="entry name" value="HELICASE_CTER"/>
    <property type="match status" value="1"/>
</dbReference>
<organism evidence="2 3">
    <name type="scientific">Allokutzneria multivorans</name>
    <dbReference type="NCBI Taxonomy" id="1142134"/>
    <lineage>
        <taxon>Bacteria</taxon>
        <taxon>Bacillati</taxon>
        <taxon>Actinomycetota</taxon>
        <taxon>Actinomycetes</taxon>
        <taxon>Pseudonocardiales</taxon>
        <taxon>Pseudonocardiaceae</taxon>
        <taxon>Allokutzneria</taxon>
    </lineage>
</organism>
<evidence type="ECO:0000313" key="3">
    <source>
        <dbReference type="Proteomes" id="UP001501747"/>
    </source>
</evidence>
<proteinExistence type="predicted"/>
<protein>
    <recommendedName>
        <fullName evidence="1">Helicase C-terminal domain-containing protein</fullName>
    </recommendedName>
</protein>
<dbReference type="SUPFAM" id="SSF52540">
    <property type="entry name" value="P-loop containing nucleoside triphosphate hydrolases"/>
    <property type="match status" value="1"/>
</dbReference>
<dbReference type="PANTHER" id="PTHR47957">
    <property type="entry name" value="ATP-DEPENDENT HELICASE HRQ1"/>
    <property type="match status" value="1"/>
</dbReference>
<name>A0ABP7QQI0_9PSEU</name>
<dbReference type="Gene3D" id="3.40.50.300">
    <property type="entry name" value="P-loop containing nucleotide triphosphate hydrolases"/>
    <property type="match status" value="2"/>
</dbReference>
<comment type="caution">
    <text evidence="2">The sequence shown here is derived from an EMBL/GenBank/DDBJ whole genome shotgun (WGS) entry which is preliminary data.</text>
</comment>
<reference evidence="3" key="1">
    <citation type="journal article" date="2019" name="Int. J. Syst. Evol. Microbiol.">
        <title>The Global Catalogue of Microorganisms (GCM) 10K type strain sequencing project: providing services to taxonomists for standard genome sequencing and annotation.</title>
        <authorList>
            <consortium name="The Broad Institute Genomics Platform"/>
            <consortium name="The Broad Institute Genome Sequencing Center for Infectious Disease"/>
            <person name="Wu L."/>
            <person name="Ma J."/>
        </authorList>
    </citation>
    <scope>NUCLEOTIDE SEQUENCE [LARGE SCALE GENOMIC DNA]</scope>
    <source>
        <strain evidence="3">JCM 17342</strain>
    </source>
</reference>